<dbReference type="InterPro" id="IPR042197">
    <property type="entry name" value="Apaf_helical"/>
</dbReference>
<reference evidence="11" key="1">
    <citation type="submission" date="2024-10" db="EMBL/GenBank/DDBJ databases">
        <authorList>
            <person name="Ryan C."/>
        </authorList>
    </citation>
    <scope>NUCLEOTIDE SEQUENCE [LARGE SCALE GENOMIC DNA]</scope>
</reference>
<evidence type="ECO:0000256" key="5">
    <source>
        <dbReference type="ARBA" id="ARBA00022821"/>
    </source>
</evidence>
<dbReference type="FunFam" id="3.40.50.300:FF:001091">
    <property type="entry name" value="Probable disease resistance protein At1g61300"/>
    <property type="match status" value="1"/>
</dbReference>
<dbReference type="Pfam" id="PF18052">
    <property type="entry name" value="Rx_N"/>
    <property type="match status" value="1"/>
</dbReference>
<dbReference type="GO" id="GO:0000166">
    <property type="term" value="F:nucleotide binding"/>
    <property type="evidence" value="ECO:0007669"/>
    <property type="project" value="UniProtKB-KW"/>
</dbReference>
<keyword evidence="3" id="KW-0677">Repeat</keyword>
<feature type="domain" description="NB-ARC" evidence="7">
    <location>
        <begin position="173"/>
        <end position="335"/>
    </location>
</feature>
<dbReference type="SUPFAM" id="SSF52058">
    <property type="entry name" value="L domain-like"/>
    <property type="match status" value="1"/>
</dbReference>
<dbReference type="FunFam" id="1.10.10.10:FF:000322">
    <property type="entry name" value="Probable disease resistance protein At1g63360"/>
    <property type="match status" value="1"/>
</dbReference>
<feature type="domain" description="Disease resistance R13L4/SHOC-2-like LRR" evidence="10">
    <location>
        <begin position="551"/>
        <end position="899"/>
    </location>
</feature>
<dbReference type="Pfam" id="PF00931">
    <property type="entry name" value="NB-ARC"/>
    <property type="match status" value="1"/>
</dbReference>
<dbReference type="PRINTS" id="PR00364">
    <property type="entry name" value="DISEASERSIST"/>
</dbReference>
<name>A0ABC9C255_9POAL</name>
<organism evidence="11 12">
    <name type="scientific">Urochloa decumbens</name>
    <dbReference type="NCBI Taxonomy" id="240449"/>
    <lineage>
        <taxon>Eukaryota</taxon>
        <taxon>Viridiplantae</taxon>
        <taxon>Streptophyta</taxon>
        <taxon>Embryophyta</taxon>
        <taxon>Tracheophyta</taxon>
        <taxon>Spermatophyta</taxon>
        <taxon>Magnoliopsida</taxon>
        <taxon>Liliopsida</taxon>
        <taxon>Poales</taxon>
        <taxon>Poaceae</taxon>
        <taxon>PACMAD clade</taxon>
        <taxon>Panicoideae</taxon>
        <taxon>Panicodae</taxon>
        <taxon>Paniceae</taxon>
        <taxon>Melinidinae</taxon>
        <taxon>Urochloa</taxon>
    </lineage>
</organism>
<dbReference type="InterPro" id="IPR036388">
    <property type="entry name" value="WH-like_DNA-bd_sf"/>
</dbReference>
<dbReference type="InterPro" id="IPR032675">
    <property type="entry name" value="LRR_dom_sf"/>
</dbReference>
<dbReference type="InterPro" id="IPR055414">
    <property type="entry name" value="LRR_R13L4/SHOC2-like"/>
</dbReference>
<keyword evidence="4" id="KW-0547">Nucleotide-binding</keyword>
<dbReference type="InterPro" id="IPR027417">
    <property type="entry name" value="P-loop_NTPase"/>
</dbReference>
<dbReference type="GO" id="GO:0042742">
    <property type="term" value="P:defense response to bacterium"/>
    <property type="evidence" value="ECO:0007669"/>
    <property type="project" value="UniProtKB-ARBA"/>
</dbReference>
<dbReference type="Pfam" id="PF23598">
    <property type="entry name" value="LRR_14"/>
    <property type="match status" value="1"/>
</dbReference>
<evidence type="ECO:0000256" key="1">
    <source>
        <dbReference type="ARBA" id="ARBA00008894"/>
    </source>
</evidence>
<dbReference type="Gene3D" id="3.80.10.10">
    <property type="entry name" value="Ribonuclease Inhibitor"/>
    <property type="match status" value="1"/>
</dbReference>
<keyword evidence="6" id="KW-0175">Coiled coil</keyword>
<dbReference type="Pfam" id="PF23559">
    <property type="entry name" value="WHD_DRP"/>
    <property type="match status" value="1"/>
</dbReference>
<protein>
    <submittedName>
        <fullName evidence="11">Uncharacterized protein</fullName>
    </submittedName>
</protein>
<keyword evidence="12" id="KW-1185">Reference proteome</keyword>
<evidence type="ECO:0000259" key="9">
    <source>
        <dbReference type="Pfam" id="PF23559"/>
    </source>
</evidence>
<dbReference type="AlphaFoldDB" id="A0ABC9C255"/>
<dbReference type="SUPFAM" id="SSF52540">
    <property type="entry name" value="P-loop containing nucleoside triphosphate hydrolases"/>
    <property type="match status" value="1"/>
</dbReference>
<dbReference type="Proteomes" id="UP001497457">
    <property type="component" value="Chromosome 28b"/>
</dbReference>
<dbReference type="GO" id="GO:0002758">
    <property type="term" value="P:innate immune response-activating signaling pathway"/>
    <property type="evidence" value="ECO:0007669"/>
    <property type="project" value="UniProtKB-ARBA"/>
</dbReference>
<keyword evidence="2" id="KW-0433">Leucine-rich repeat</keyword>
<dbReference type="InterPro" id="IPR041118">
    <property type="entry name" value="Rx_N"/>
</dbReference>
<feature type="domain" description="Disease resistance protein winged helix" evidence="9">
    <location>
        <begin position="428"/>
        <end position="498"/>
    </location>
</feature>
<evidence type="ECO:0000259" key="8">
    <source>
        <dbReference type="Pfam" id="PF18052"/>
    </source>
</evidence>
<dbReference type="EMBL" id="OZ075138">
    <property type="protein sequence ID" value="CAL5009430.1"/>
    <property type="molecule type" value="Genomic_DNA"/>
</dbReference>
<evidence type="ECO:0000256" key="2">
    <source>
        <dbReference type="ARBA" id="ARBA00022614"/>
    </source>
</evidence>
<evidence type="ECO:0000313" key="11">
    <source>
        <dbReference type="EMBL" id="CAL5009430.1"/>
    </source>
</evidence>
<dbReference type="Gene3D" id="3.40.50.300">
    <property type="entry name" value="P-loop containing nucleotide triphosphate hydrolases"/>
    <property type="match status" value="1"/>
</dbReference>
<evidence type="ECO:0000259" key="10">
    <source>
        <dbReference type="Pfam" id="PF23598"/>
    </source>
</evidence>
<dbReference type="PANTHER" id="PTHR23155">
    <property type="entry name" value="DISEASE RESISTANCE PROTEIN RP"/>
    <property type="match status" value="1"/>
</dbReference>
<dbReference type="InterPro" id="IPR038005">
    <property type="entry name" value="RX-like_CC"/>
</dbReference>
<dbReference type="Gene3D" id="1.10.10.10">
    <property type="entry name" value="Winged helix-like DNA-binding domain superfamily/Winged helix DNA-binding domain"/>
    <property type="match status" value="1"/>
</dbReference>
<dbReference type="InterPro" id="IPR044974">
    <property type="entry name" value="Disease_R_plants"/>
</dbReference>
<comment type="similarity">
    <text evidence="1">Belongs to the disease resistance NB-LRR family.</text>
</comment>
<dbReference type="PANTHER" id="PTHR23155:SF906">
    <property type="entry name" value="OS08G0205100 PROTEIN"/>
    <property type="match status" value="1"/>
</dbReference>
<proteinExistence type="inferred from homology"/>
<sequence>MAAAAVVSVSMGVMKPVLAKLTSLMGDEYKKFKDLRKEVTFLQSELADMDALLEKMDSADELDPQAKKWRKDIIEMSYNIEDCIDDFMQHVGEADDKMSILRKASQYLRTFKDRRHLANQFQGIKAQVMEASERRKRYMLDQSISITAPVAIDPRLSAIYKESASLVGIDAQKTELINRTMDKGQQLLKVMAIVGLGGLGKTTLANEVCREVGGKFDCKAFVSVSQKPKMVGLFNSLLLQLGLRPYSHACQVQDPINDLRGHLQDKRYFILVDDLWDTKAWDTIKCAFPQNNKYSRVMITTRNENLARSCCGNHEGIHNMRPLNEQDSKKLFFDRIFGSEYACPPELKKASVEVLKKCDGLPLAIITMASMLACQPTRLEGQWEYIQNSLATKFAINSNYEDMMHILDLSYKNLPRHLKACFLYLGSYPEDHEISRVDLVRRWVAEGFVSNCARQDIWDVAESYFNELVNRSMIRPTYDRYNILILGCRVHDMLFELIARRCKEDNFLSLVNGPQAVVEAQDKVIRRLNVVGLQGIEKDKVTITTGVNLAQIRSFTILGGSNWIPPLLEFKIVRVLSLDLISFGGHEMAMDLTVINQLSQLRYLKVEGDGANITLPWHIRGLRLLETLDLSRKFNHSFSVEIVDVPRLSHLVMPRGTRLPDWISKVKSLRTLRSFSLPIDSLEGIIGLGELTALKELNLNFPTGRAGLSKAAWMTALSASLDKLRNLKELGVHPCDFLKPIALCADALSSLSPPFHNLERLELQHGFTFSRVPRWIGHLHNLRDLWLGAKQVLREDVAIIGTRLTSLIRLSLRIPGVLSERITVQGSTGYPALKWFRFDCDWMSLLEFEAGAMPALQELELTLDADEWDKAAPSGLQHLRSLEKITTWETFNASKRRSLKATTDDEDGKNAEDALIRSVFHKAADTIATRPALIFKQPLITRPVEEEDYSSEED</sequence>
<evidence type="ECO:0000259" key="7">
    <source>
        <dbReference type="Pfam" id="PF00931"/>
    </source>
</evidence>
<keyword evidence="5" id="KW-0611">Plant defense</keyword>
<evidence type="ECO:0000313" key="12">
    <source>
        <dbReference type="Proteomes" id="UP001497457"/>
    </source>
</evidence>
<evidence type="ECO:0000256" key="4">
    <source>
        <dbReference type="ARBA" id="ARBA00022741"/>
    </source>
</evidence>
<dbReference type="InterPro" id="IPR002182">
    <property type="entry name" value="NB-ARC"/>
</dbReference>
<dbReference type="Gene3D" id="1.10.8.430">
    <property type="entry name" value="Helical domain of apoptotic protease-activating factors"/>
    <property type="match status" value="1"/>
</dbReference>
<accession>A0ABC9C255</accession>
<gene>
    <name evidence="11" type="ORF">URODEC1_LOCUS69488</name>
</gene>
<evidence type="ECO:0000256" key="6">
    <source>
        <dbReference type="ARBA" id="ARBA00023054"/>
    </source>
</evidence>
<dbReference type="InterPro" id="IPR058922">
    <property type="entry name" value="WHD_DRP"/>
</dbReference>
<dbReference type="CDD" id="cd14798">
    <property type="entry name" value="RX-CC_like"/>
    <property type="match status" value="1"/>
</dbReference>
<dbReference type="GO" id="GO:0009626">
    <property type="term" value="P:plant-type hypersensitive response"/>
    <property type="evidence" value="ECO:0007669"/>
    <property type="project" value="UniProtKB-ARBA"/>
</dbReference>
<feature type="domain" description="Disease resistance N-terminal" evidence="8">
    <location>
        <begin position="13"/>
        <end position="96"/>
    </location>
</feature>
<dbReference type="Gene3D" id="1.20.5.4130">
    <property type="match status" value="1"/>
</dbReference>
<evidence type="ECO:0000256" key="3">
    <source>
        <dbReference type="ARBA" id="ARBA00022737"/>
    </source>
</evidence>